<dbReference type="RefSeq" id="WP_035088369.1">
    <property type="nucleotide sequence ID" value="NZ_BMWS01000006.1"/>
</dbReference>
<accession>A0A918JUJ0</accession>
<gene>
    <name evidence="2" type="ORF">GCM10007384_11630</name>
</gene>
<keyword evidence="3" id="KW-1185">Reference proteome</keyword>
<evidence type="ECO:0000313" key="2">
    <source>
        <dbReference type="EMBL" id="GGX11604.1"/>
    </source>
</evidence>
<comment type="caution">
    <text evidence="2">The sequence shown here is derived from an EMBL/GenBank/DDBJ whole genome shotgun (WGS) entry which is preliminary data.</text>
</comment>
<reference evidence="2 3" key="1">
    <citation type="journal article" date="2014" name="Int. J. Syst. Evol. Microbiol.">
        <title>Complete genome sequence of Corynebacterium casei LMG S-19264T (=DSM 44701T), isolated from a smear-ripened cheese.</title>
        <authorList>
            <consortium name="US DOE Joint Genome Institute (JGI-PGF)"/>
            <person name="Walter F."/>
            <person name="Albersmeier A."/>
            <person name="Kalinowski J."/>
            <person name="Ruckert C."/>
        </authorList>
    </citation>
    <scope>NUCLEOTIDE SEQUENCE [LARGE SCALE GENOMIC DNA]</scope>
    <source>
        <strain evidence="2 3">KCTC 12285</strain>
    </source>
</reference>
<dbReference type="InterPro" id="IPR021255">
    <property type="entry name" value="DUF2807"/>
</dbReference>
<proteinExistence type="predicted"/>
<dbReference type="Proteomes" id="UP000601108">
    <property type="component" value="Unassembled WGS sequence"/>
</dbReference>
<name>A0A918JUJ0_9FLAO</name>
<dbReference type="Gene3D" id="2.160.20.120">
    <property type="match status" value="1"/>
</dbReference>
<protein>
    <recommendedName>
        <fullName evidence="1">Putative auto-transporter adhesin head GIN domain-containing protein</fullName>
    </recommendedName>
</protein>
<sequence>MVKQVFHLAITILLFCIHFCYGQSKTVPVTDFDKIIVSPHIQVTFVEGTTQTVTIKDTRLPQEKIHIEVTGKTLHMYLEGAKTTTKNVKTNQNGWKSKKPIYKGTMVTALITYTKLKELSIRGQEIMLCESPIEREDFTLKIYGESKVTMNSVNVESLYVSMYGESYLEIKQGITSNQKYTVYGEGTINTLGMENKKAKITAYGEGSFRIKVSDHLKVTAYGEATVAYNGTPQVNKGIIIGEATIKQIN</sequence>
<organism evidence="2 3">
    <name type="scientific">Aquimarina muelleri</name>
    <dbReference type="NCBI Taxonomy" id="279356"/>
    <lineage>
        <taxon>Bacteria</taxon>
        <taxon>Pseudomonadati</taxon>
        <taxon>Bacteroidota</taxon>
        <taxon>Flavobacteriia</taxon>
        <taxon>Flavobacteriales</taxon>
        <taxon>Flavobacteriaceae</taxon>
        <taxon>Aquimarina</taxon>
    </lineage>
</organism>
<dbReference type="Pfam" id="PF10988">
    <property type="entry name" value="DUF2807"/>
    <property type="match status" value="1"/>
</dbReference>
<dbReference type="AlphaFoldDB" id="A0A918JUJ0"/>
<feature type="domain" description="Putative auto-transporter adhesin head GIN" evidence="1">
    <location>
        <begin position="31"/>
        <end position="232"/>
    </location>
</feature>
<dbReference type="EMBL" id="BMWS01000006">
    <property type="protein sequence ID" value="GGX11604.1"/>
    <property type="molecule type" value="Genomic_DNA"/>
</dbReference>
<evidence type="ECO:0000259" key="1">
    <source>
        <dbReference type="Pfam" id="PF10988"/>
    </source>
</evidence>
<evidence type="ECO:0000313" key="3">
    <source>
        <dbReference type="Proteomes" id="UP000601108"/>
    </source>
</evidence>